<name>A0ABN7SJF0_OIKDI</name>
<evidence type="ECO:0000313" key="3">
    <source>
        <dbReference type="Proteomes" id="UP001158576"/>
    </source>
</evidence>
<organism evidence="2 3">
    <name type="scientific">Oikopleura dioica</name>
    <name type="common">Tunicate</name>
    <dbReference type="NCBI Taxonomy" id="34765"/>
    <lineage>
        <taxon>Eukaryota</taxon>
        <taxon>Metazoa</taxon>
        <taxon>Chordata</taxon>
        <taxon>Tunicata</taxon>
        <taxon>Appendicularia</taxon>
        <taxon>Copelata</taxon>
        <taxon>Oikopleuridae</taxon>
        <taxon>Oikopleura</taxon>
    </lineage>
</organism>
<dbReference type="EMBL" id="OU015566">
    <property type="protein sequence ID" value="CAG5102435.1"/>
    <property type="molecule type" value="Genomic_DNA"/>
</dbReference>
<evidence type="ECO:0000313" key="2">
    <source>
        <dbReference type="EMBL" id="CAG5102435.1"/>
    </source>
</evidence>
<sequence>MTNLKYCNNVASRRPSGFRLSQVKEETEDDLFVYNSHVELLESSSSSIENNNDKNCQHKSRENKRKQSMEKKMLKLLTLLCSASTDQID</sequence>
<reference evidence="2 3" key="1">
    <citation type="submission" date="2021-04" db="EMBL/GenBank/DDBJ databases">
        <authorList>
            <person name="Bliznina A."/>
        </authorList>
    </citation>
    <scope>NUCLEOTIDE SEQUENCE [LARGE SCALE GENOMIC DNA]</scope>
</reference>
<accession>A0ABN7SJF0</accession>
<dbReference type="Proteomes" id="UP001158576">
    <property type="component" value="Chromosome 1"/>
</dbReference>
<evidence type="ECO:0000256" key="1">
    <source>
        <dbReference type="SAM" id="MobiDB-lite"/>
    </source>
</evidence>
<gene>
    <name evidence="2" type="ORF">OKIOD_LOCUS9064</name>
</gene>
<feature type="compositionally biased region" description="Basic and acidic residues" evidence="1">
    <location>
        <begin position="51"/>
        <end position="69"/>
    </location>
</feature>
<protein>
    <submittedName>
        <fullName evidence="2">Oidioi.mRNA.OKI2018_I69.chr1.g299.t1.cds</fullName>
    </submittedName>
</protein>
<proteinExistence type="predicted"/>
<keyword evidence="3" id="KW-1185">Reference proteome</keyword>
<feature type="region of interest" description="Disordered" evidence="1">
    <location>
        <begin position="43"/>
        <end position="69"/>
    </location>
</feature>